<dbReference type="Pfam" id="PF08585">
    <property type="entry name" value="RMI1_N_C"/>
    <property type="match status" value="1"/>
</dbReference>
<dbReference type="AlphaFoldDB" id="A0ABD0LD07"/>
<dbReference type="InterPro" id="IPR042470">
    <property type="entry name" value="RMI1_N_C_sf"/>
</dbReference>
<organism evidence="11 12">
    <name type="scientific">Batillaria attramentaria</name>
    <dbReference type="NCBI Taxonomy" id="370345"/>
    <lineage>
        <taxon>Eukaryota</taxon>
        <taxon>Metazoa</taxon>
        <taxon>Spiralia</taxon>
        <taxon>Lophotrochozoa</taxon>
        <taxon>Mollusca</taxon>
        <taxon>Gastropoda</taxon>
        <taxon>Caenogastropoda</taxon>
        <taxon>Sorbeoconcha</taxon>
        <taxon>Cerithioidea</taxon>
        <taxon>Batillariidae</taxon>
        <taxon>Batillaria</taxon>
    </lineage>
</organism>
<feature type="region of interest" description="Disordered" evidence="7">
    <location>
        <begin position="370"/>
        <end position="453"/>
    </location>
</feature>
<feature type="non-terminal residue" evidence="11">
    <location>
        <position position="706"/>
    </location>
</feature>
<feature type="compositionally biased region" description="Polar residues" evidence="7">
    <location>
        <begin position="465"/>
        <end position="479"/>
    </location>
</feature>
<name>A0ABD0LD07_9CAEN</name>
<protein>
    <recommendedName>
        <fullName evidence="3">RecQ-mediated genome instability protein 1</fullName>
    </recommendedName>
</protein>
<feature type="region of interest" description="Disordered" evidence="7">
    <location>
        <begin position="346"/>
        <end position="365"/>
    </location>
</feature>
<sequence length="706" mass="76817">MTELQTIQAWLQSSYSVQVPPDWLAACVEWIQQESGGQPVGLGQLQTLVFEQWLMSDLRELGASCLPPDLPSHQHTQITGQFALQVESMLNVGVPLYGQLQKVKGTLNENSEVSADHPQQPAWEPKPSRMMLLKMTDGQTEVTGMEYRPIPDLNANLHPGFKVVVRGQLTCRRGVLMLTADNLQVLGGEVDSLMEANTPVAWEDDLDYGGILEEPMDEQSTLPTVPMQTVYPQNPKPMFRNNLSSSSFHSSAAPLGTNSRPEKPQSREALSARIKNERSSDVGNVNTAVSHSQQSNGLGIGKSEPLPQTVVKTEASVFEDSVWDDDEFAFDEDGFMSPVIPVQVPLSKGQIPSTTKSLPSSVVSHAETRNALNGWNQQSNPPFGTKTADKASPSSSVPTRANSVSSQLSTAKVKSQNRSSQLTLDSLLQKSSSTSMLGSSPKSAPPPAKQRKLTSMLSTYHRDTTNSGSSDEPIQISGNKNGDILDCRIVVEPARTLSNDVNDRDGPKAAHNSVINRPDTTQEPKTHTARNIFEQNGHSVNGSNVLKGDNPLNPVTNIPKEAAAVAVPGDACEPEEEPSKNHSLQDVRGWLTTHTEGEALFTVKGYITTLTDRLRSGSGYLWTLSCRITDGVTTMDVALADCVLTRLIGFTAKECVTLKQQARKDLKIKEVLSEGIQKCQRGLEEFSGLMDVKTKGGENKPFLINM</sequence>
<proteinExistence type="inferred from homology"/>
<feature type="region of interest" description="Disordered" evidence="7">
    <location>
        <begin position="498"/>
        <end position="525"/>
    </location>
</feature>
<dbReference type="PANTHER" id="PTHR14790:SF15">
    <property type="entry name" value="RECQ-MEDIATED GENOME INSTABILITY PROTEIN 1"/>
    <property type="match status" value="1"/>
</dbReference>
<evidence type="ECO:0000313" key="12">
    <source>
        <dbReference type="Proteomes" id="UP001519460"/>
    </source>
</evidence>
<comment type="caution">
    <text evidence="11">The sequence shown here is derived from an EMBL/GenBank/DDBJ whole genome shotgun (WGS) entry which is preliminary data.</text>
</comment>
<dbReference type="Pfam" id="PF21000">
    <property type="entry name" value="RMI1_N_N"/>
    <property type="match status" value="1"/>
</dbReference>
<dbReference type="PANTHER" id="PTHR14790">
    <property type="entry name" value="RECQ-MEDIATED GENOME INSTABILITY PROTEIN 1 RMI1"/>
    <property type="match status" value="1"/>
</dbReference>
<feature type="compositionally biased region" description="Polar residues" evidence="7">
    <location>
        <begin position="370"/>
        <end position="382"/>
    </location>
</feature>
<dbReference type="Proteomes" id="UP001519460">
    <property type="component" value="Unassembled WGS sequence"/>
</dbReference>
<dbReference type="InterPro" id="IPR044881">
    <property type="entry name" value="RMI1_N_N_sf"/>
</dbReference>
<keyword evidence="4" id="KW-0235">DNA replication</keyword>
<evidence type="ECO:0000259" key="8">
    <source>
        <dbReference type="Pfam" id="PF08585"/>
    </source>
</evidence>
<dbReference type="EMBL" id="JACVVK020000060">
    <property type="protein sequence ID" value="KAK7497241.1"/>
    <property type="molecule type" value="Genomic_DNA"/>
</dbReference>
<evidence type="ECO:0000256" key="7">
    <source>
        <dbReference type="SAM" id="MobiDB-lite"/>
    </source>
</evidence>
<keyword evidence="12" id="KW-1185">Reference proteome</keyword>
<evidence type="ECO:0000256" key="6">
    <source>
        <dbReference type="ARBA" id="ARBA00024977"/>
    </source>
</evidence>
<dbReference type="FunFam" id="2.40.50.770:FF:000002">
    <property type="entry name" value="recQ-mediated genome instability protein 1"/>
    <property type="match status" value="1"/>
</dbReference>
<dbReference type="InterPro" id="IPR013894">
    <property type="entry name" value="RMI1_OB"/>
</dbReference>
<feature type="compositionally biased region" description="Polar residues" evidence="7">
    <location>
        <begin position="350"/>
        <end position="363"/>
    </location>
</feature>
<evidence type="ECO:0000256" key="3">
    <source>
        <dbReference type="ARBA" id="ARBA00018987"/>
    </source>
</evidence>
<evidence type="ECO:0000256" key="4">
    <source>
        <dbReference type="ARBA" id="ARBA00022705"/>
    </source>
</evidence>
<evidence type="ECO:0000313" key="11">
    <source>
        <dbReference type="EMBL" id="KAK7497241.1"/>
    </source>
</evidence>
<keyword evidence="5" id="KW-0539">Nucleus</keyword>
<dbReference type="Gene3D" id="6.10.140.770">
    <property type="match status" value="1"/>
</dbReference>
<feature type="region of interest" description="Disordered" evidence="7">
    <location>
        <begin position="460"/>
        <end position="479"/>
    </location>
</feature>
<dbReference type="Gene3D" id="2.40.50.770">
    <property type="entry name" value="RecQ-mediated genome instability protein Rmi1, C-terminal domain"/>
    <property type="match status" value="1"/>
</dbReference>
<feature type="compositionally biased region" description="Polar residues" evidence="7">
    <location>
        <begin position="392"/>
        <end position="438"/>
    </location>
</feature>
<feature type="region of interest" description="Disordered" evidence="7">
    <location>
        <begin position="226"/>
        <end position="285"/>
    </location>
</feature>
<comment type="subcellular location">
    <subcellularLocation>
        <location evidence="1">Nucleus</location>
    </subcellularLocation>
</comment>
<evidence type="ECO:0000259" key="10">
    <source>
        <dbReference type="Pfam" id="PF21000"/>
    </source>
</evidence>
<evidence type="ECO:0000256" key="5">
    <source>
        <dbReference type="ARBA" id="ARBA00023242"/>
    </source>
</evidence>
<feature type="domain" description="RMI1 N-terminal" evidence="10">
    <location>
        <begin position="11"/>
        <end position="60"/>
    </location>
</feature>
<dbReference type="GO" id="GO:0005634">
    <property type="term" value="C:nucleus"/>
    <property type="evidence" value="ECO:0007669"/>
    <property type="project" value="UniProtKB-SubCell"/>
</dbReference>
<dbReference type="Pfam" id="PF16099">
    <property type="entry name" value="RMI1_C"/>
    <property type="match status" value="1"/>
</dbReference>
<dbReference type="Gene3D" id="1.10.8.1020">
    <property type="entry name" value="RecQ-mediated genome instability protein 1, N-terminal domain"/>
    <property type="match status" value="1"/>
</dbReference>
<evidence type="ECO:0000256" key="1">
    <source>
        <dbReference type="ARBA" id="ARBA00004123"/>
    </source>
</evidence>
<feature type="domain" description="RecQ-mediated genome instability protein 1 C-terminal OB-fold" evidence="9">
    <location>
        <begin position="595"/>
        <end position="706"/>
    </location>
</feature>
<dbReference type="SMART" id="SM01161">
    <property type="entry name" value="DUF1767"/>
    <property type="match status" value="1"/>
</dbReference>
<comment type="function">
    <text evidence="6">Essential component of the RMI complex, a complex that plays an important role in the processing of homologous recombination intermediates to limit DNA crossover formation in cells. Promotes TOP3A binding to double Holliday junctions (DHJ) and hence stimulates TOP3A-mediated dissolution. Required for BLM phosphorylation during mitosis. Within the BLM complex, required for BLM and TOP3A stability.</text>
</comment>
<gene>
    <name evidence="11" type="ORF">BaRGS_00011535</name>
</gene>
<feature type="domain" description="RecQ mediated genome instability protein 1 OB-fold" evidence="8">
    <location>
        <begin position="67"/>
        <end position="198"/>
    </location>
</feature>
<accession>A0ABD0LD07</accession>
<evidence type="ECO:0000259" key="9">
    <source>
        <dbReference type="Pfam" id="PF16099"/>
    </source>
</evidence>
<comment type="similarity">
    <text evidence="2">Belongs to the RMI1 family.</text>
</comment>
<dbReference type="InterPro" id="IPR049363">
    <property type="entry name" value="RMI1_N"/>
</dbReference>
<dbReference type="InterPro" id="IPR032199">
    <property type="entry name" value="RMI1_C"/>
</dbReference>
<reference evidence="11 12" key="1">
    <citation type="journal article" date="2023" name="Sci. Data">
        <title>Genome assembly of the Korean intertidal mud-creeper Batillaria attramentaria.</title>
        <authorList>
            <person name="Patra A.K."/>
            <person name="Ho P.T."/>
            <person name="Jun S."/>
            <person name="Lee S.J."/>
            <person name="Kim Y."/>
            <person name="Won Y.J."/>
        </authorList>
    </citation>
    <scope>NUCLEOTIDE SEQUENCE [LARGE SCALE GENOMIC DNA]</scope>
    <source>
        <strain evidence="11">Wonlab-2016</strain>
    </source>
</reference>
<dbReference type="GO" id="GO:0006260">
    <property type="term" value="P:DNA replication"/>
    <property type="evidence" value="ECO:0007669"/>
    <property type="project" value="UniProtKB-KW"/>
</dbReference>
<evidence type="ECO:0000256" key="2">
    <source>
        <dbReference type="ARBA" id="ARBA00006395"/>
    </source>
</evidence>